<gene>
    <name evidence="1" type="ORF">METZ01_LOCUS512501</name>
</gene>
<proteinExistence type="predicted"/>
<evidence type="ECO:0000313" key="1">
    <source>
        <dbReference type="EMBL" id="SVE59647.1"/>
    </source>
</evidence>
<dbReference type="EMBL" id="UINC01228364">
    <property type="protein sequence ID" value="SVE59647.1"/>
    <property type="molecule type" value="Genomic_DNA"/>
</dbReference>
<protein>
    <submittedName>
        <fullName evidence="1">Uncharacterized protein</fullName>
    </submittedName>
</protein>
<dbReference type="AlphaFoldDB" id="A0A383ES12"/>
<name>A0A383ES12_9ZZZZ</name>
<sequence length="188" mass="21281">MAFVDGFTILARNAASLEQHDWFWRPNREVGEKKIARAHRAIVIEKQKSKDPFLLQQLYVHGALAAVLLACGYMFPAQYKGLHPKTLEQAGLTANPDQDTSGQPAHDQLEEFISANYSSDNDRSIRSLLRLGDEAVKGQEPPKDAESTPNALSIFVKPANRAHYMEILKDKRFRKDELYALKEVTPQY</sequence>
<accession>A0A383ES12</accession>
<reference evidence="1" key="1">
    <citation type="submission" date="2018-05" db="EMBL/GenBank/DDBJ databases">
        <authorList>
            <person name="Lanie J.A."/>
            <person name="Ng W.-L."/>
            <person name="Kazmierczak K.M."/>
            <person name="Andrzejewski T.M."/>
            <person name="Davidsen T.M."/>
            <person name="Wayne K.J."/>
            <person name="Tettelin H."/>
            <person name="Glass J.I."/>
            <person name="Rusch D."/>
            <person name="Podicherti R."/>
            <person name="Tsui H.-C.T."/>
            <person name="Winkler M.E."/>
        </authorList>
    </citation>
    <scope>NUCLEOTIDE SEQUENCE</scope>
</reference>
<feature type="non-terminal residue" evidence="1">
    <location>
        <position position="188"/>
    </location>
</feature>
<organism evidence="1">
    <name type="scientific">marine metagenome</name>
    <dbReference type="NCBI Taxonomy" id="408172"/>
    <lineage>
        <taxon>unclassified sequences</taxon>
        <taxon>metagenomes</taxon>
        <taxon>ecological metagenomes</taxon>
    </lineage>
</organism>